<dbReference type="Proteomes" id="UP001199642">
    <property type="component" value="Chromosome"/>
</dbReference>
<dbReference type="RefSeq" id="WP_231818859.1">
    <property type="nucleotide sequence ID" value="NZ_CP082781.1"/>
</dbReference>
<accession>A0ABY3RMR8</accession>
<organism evidence="1 2">
    <name type="scientific">Microbacterium resistens</name>
    <dbReference type="NCBI Taxonomy" id="156977"/>
    <lineage>
        <taxon>Bacteria</taxon>
        <taxon>Bacillati</taxon>
        <taxon>Actinomycetota</taxon>
        <taxon>Actinomycetes</taxon>
        <taxon>Micrococcales</taxon>
        <taxon>Microbacteriaceae</taxon>
        <taxon>Microbacterium</taxon>
    </lineage>
</organism>
<gene>
    <name evidence="1" type="ORF">K8F61_09730</name>
</gene>
<dbReference type="EMBL" id="CP082781">
    <property type="protein sequence ID" value="UGS24989.1"/>
    <property type="molecule type" value="Genomic_DNA"/>
</dbReference>
<name>A0ABY3RMR8_9MICO</name>
<evidence type="ECO:0000313" key="2">
    <source>
        <dbReference type="Proteomes" id="UP001199642"/>
    </source>
</evidence>
<protein>
    <submittedName>
        <fullName evidence="1">Uncharacterized protein</fullName>
    </submittedName>
</protein>
<proteinExistence type="predicted"/>
<reference evidence="1 2" key="1">
    <citation type="submission" date="2023-01" db="EMBL/GenBank/DDBJ databases">
        <title>Characterization of estradiol degrading bacteria Microbacterium sp. MZT7 and reveal degrading genes through genome analysis.</title>
        <authorList>
            <person name="Hao P."/>
            <person name="Gao Y."/>
        </authorList>
    </citation>
    <scope>NUCLEOTIDE SEQUENCE [LARGE SCALE GENOMIC DNA]</scope>
    <source>
        <strain evidence="1 2">MZT7</strain>
    </source>
</reference>
<sequence>MTRQEIYIPSAWFDPASSPIREIWAEGSPPDDGTEEDEVVVVGHRGRDASFVGPDAGKRQVFLEHEVARPVRELPAGAPLTIELRARRGIAGIVLVPSMLDATLAQGRAIVIRNQRVQTAGR</sequence>
<keyword evidence="2" id="KW-1185">Reference proteome</keyword>
<evidence type="ECO:0000313" key="1">
    <source>
        <dbReference type="EMBL" id="UGS24989.1"/>
    </source>
</evidence>